<evidence type="ECO:0000313" key="3">
    <source>
        <dbReference type="Proteomes" id="UP000314294"/>
    </source>
</evidence>
<dbReference type="Proteomes" id="UP000314294">
    <property type="component" value="Unassembled WGS sequence"/>
</dbReference>
<gene>
    <name evidence="2" type="primary">ABLIM3_3</name>
    <name evidence="2" type="ORF">EYF80_056154</name>
</gene>
<organism evidence="2 3">
    <name type="scientific">Liparis tanakae</name>
    <name type="common">Tanaka's snailfish</name>
    <dbReference type="NCBI Taxonomy" id="230148"/>
    <lineage>
        <taxon>Eukaryota</taxon>
        <taxon>Metazoa</taxon>
        <taxon>Chordata</taxon>
        <taxon>Craniata</taxon>
        <taxon>Vertebrata</taxon>
        <taxon>Euteleostomi</taxon>
        <taxon>Actinopterygii</taxon>
        <taxon>Neopterygii</taxon>
        <taxon>Teleostei</taxon>
        <taxon>Neoteleostei</taxon>
        <taxon>Acanthomorphata</taxon>
        <taxon>Eupercaria</taxon>
        <taxon>Perciformes</taxon>
        <taxon>Cottioidei</taxon>
        <taxon>Cottales</taxon>
        <taxon>Liparidae</taxon>
        <taxon>Liparis</taxon>
    </lineage>
</organism>
<proteinExistence type="predicted"/>
<accession>A0A4Z2EZK9</accession>
<feature type="region of interest" description="Disordered" evidence="1">
    <location>
        <begin position="1"/>
        <end position="36"/>
    </location>
</feature>
<dbReference type="SUPFAM" id="SSF57716">
    <property type="entry name" value="Glucocorticoid receptor-like (DNA-binding domain)"/>
    <property type="match status" value="1"/>
</dbReference>
<dbReference type="GO" id="GO:0030032">
    <property type="term" value="P:lamellipodium assembly"/>
    <property type="evidence" value="ECO:0007669"/>
    <property type="project" value="TreeGrafter"/>
</dbReference>
<dbReference type="OrthoDB" id="8939420at2759"/>
<name>A0A4Z2EZK9_9TELE</name>
<dbReference type="AlphaFoldDB" id="A0A4Z2EZK9"/>
<dbReference type="GO" id="GO:0051015">
    <property type="term" value="F:actin filament binding"/>
    <property type="evidence" value="ECO:0007669"/>
    <property type="project" value="TreeGrafter"/>
</dbReference>
<dbReference type="EMBL" id="SRLO01002163">
    <property type="protein sequence ID" value="TNN33682.1"/>
    <property type="molecule type" value="Genomic_DNA"/>
</dbReference>
<dbReference type="GO" id="GO:0001725">
    <property type="term" value="C:stress fiber"/>
    <property type="evidence" value="ECO:0007669"/>
    <property type="project" value="TreeGrafter"/>
</dbReference>
<evidence type="ECO:0000256" key="1">
    <source>
        <dbReference type="SAM" id="MobiDB-lite"/>
    </source>
</evidence>
<feature type="compositionally biased region" description="Polar residues" evidence="1">
    <location>
        <begin position="19"/>
        <end position="36"/>
    </location>
</feature>
<dbReference type="Gene3D" id="2.10.110.10">
    <property type="entry name" value="Cysteine Rich Protein"/>
    <property type="match status" value="1"/>
</dbReference>
<protein>
    <submittedName>
        <fullName evidence="2">Actin-binding LIM protein 3</fullName>
    </submittedName>
</protein>
<comment type="caution">
    <text evidence="2">The sequence shown here is derived from an EMBL/GenBank/DDBJ whole genome shotgun (WGS) entry which is preliminary data.</text>
</comment>
<evidence type="ECO:0000313" key="2">
    <source>
        <dbReference type="EMBL" id="TNN33682.1"/>
    </source>
</evidence>
<dbReference type="InterPro" id="IPR051618">
    <property type="entry name" value="Actin-binding_LIM"/>
</dbReference>
<sequence length="85" mass="8995">MDSDGSVTPAHILKPQSPPVSRTSAYRQGSAASERSSGLIRCQRCREVCKGEVVRVQETHFHVKCFTCTGTARGPRAGGPGHTGG</sequence>
<dbReference type="PANTHER" id="PTHR24213">
    <property type="entry name" value="ACTIN-BINDING LIM PROTEIN"/>
    <property type="match status" value="1"/>
</dbReference>
<reference evidence="2 3" key="1">
    <citation type="submission" date="2019-03" db="EMBL/GenBank/DDBJ databases">
        <title>First draft genome of Liparis tanakae, snailfish: a comprehensive survey of snailfish specific genes.</title>
        <authorList>
            <person name="Kim W."/>
            <person name="Song I."/>
            <person name="Jeong J.-H."/>
            <person name="Kim D."/>
            <person name="Kim S."/>
            <person name="Ryu S."/>
            <person name="Song J.Y."/>
            <person name="Lee S.K."/>
        </authorList>
    </citation>
    <scope>NUCLEOTIDE SEQUENCE [LARGE SCALE GENOMIC DNA]</scope>
    <source>
        <tissue evidence="2">Muscle</tissue>
    </source>
</reference>
<dbReference type="GO" id="GO:0060271">
    <property type="term" value="P:cilium assembly"/>
    <property type="evidence" value="ECO:0007669"/>
    <property type="project" value="TreeGrafter"/>
</dbReference>
<dbReference type="PANTHER" id="PTHR24213:SF0">
    <property type="entry name" value="ACTIN-BINDING LIM PROTEIN 3"/>
    <property type="match status" value="1"/>
</dbReference>
<keyword evidence="3" id="KW-1185">Reference proteome</keyword>